<dbReference type="InterPro" id="IPR059112">
    <property type="entry name" value="CysZ/EI24"/>
</dbReference>
<feature type="transmembrane region" description="Helical" evidence="5">
    <location>
        <begin position="121"/>
        <end position="142"/>
    </location>
</feature>
<dbReference type="Proteomes" id="UP000608594">
    <property type="component" value="Unassembled WGS sequence"/>
</dbReference>
<dbReference type="RefSeq" id="WP_187793764.1">
    <property type="nucleotide sequence ID" value="NZ_JACOQL010000003.1"/>
</dbReference>
<sequence length="243" mass="26365">MTVAFRALALGWGDLLRPRVFKLALAGIALTIVLFVALQAGLFWLIRTFLPGDFALPWIGTIDFGNTLSWGSLALFPLMGFFLMAPVAAGFAGLFAENVAEAVEDIHYPARRGKSLSIMDGLGESLALMALVVLVAIISLLLTPVLGPLAPVLFYVVNGWLLGREFFQMAARRHLSKEATLIMRRDNRGQIILAGVLVAIALTIPLVNIAVPLLAAAAFTHLFHLISEKSDRNSPHQRGSQLR</sequence>
<organism evidence="6 7">
    <name type="scientific">Paracoccus amoyensis</name>
    <dbReference type="NCBI Taxonomy" id="2760093"/>
    <lineage>
        <taxon>Bacteria</taxon>
        <taxon>Pseudomonadati</taxon>
        <taxon>Pseudomonadota</taxon>
        <taxon>Alphaproteobacteria</taxon>
        <taxon>Rhodobacterales</taxon>
        <taxon>Paracoccaceae</taxon>
        <taxon>Paracoccus</taxon>
    </lineage>
</organism>
<evidence type="ECO:0000256" key="4">
    <source>
        <dbReference type="ARBA" id="ARBA00023136"/>
    </source>
</evidence>
<keyword evidence="3 5" id="KW-1133">Transmembrane helix</keyword>
<evidence type="ECO:0000256" key="1">
    <source>
        <dbReference type="ARBA" id="ARBA00004141"/>
    </source>
</evidence>
<dbReference type="EMBL" id="JACOQL010000003">
    <property type="protein sequence ID" value="MBC9247273.1"/>
    <property type="molecule type" value="Genomic_DNA"/>
</dbReference>
<protein>
    <submittedName>
        <fullName evidence="6">EI24 domain-containing protein</fullName>
    </submittedName>
</protein>
<feature type="transmembrane region" description="Helical" evidence="5">
    <location>
        <begin position="191"/>
        <end position="219"/>
    </location>
</feature>
<keyword evidence="4 5" id="KW-0472">Membrane</keyword>
<dbReference type="Pfam" id="PF07264">
    <property type="entry name" value="EI24"/>
    <property type="match status" value="1"/>
</dbReference>
<evidence type="ECO:0000313" key="7">
    <source>
        <dbReference type="Proteomes" id="UP000608594"/>
    </source>
</evidence>
<feature type="transmembrane region" description="Helical" evidence="5">
    <location>
        <begin position="74"/>
        <end position="100"/>
    </location>
</feature>
<reference evidence="6" key="1">
    <citation type="submission" date="2020-08" db="EMBL/GenBank/DDBJ databases">
        <title>Paracoccus amoyensis sp. nov., isolated from the surface seawater at coast of Xiamen, Fujian.</title>
        <authorList>
            <person name="Lyu L."/>
        </authorList>
    </citation>
    <scope>NUCLEOTIDE SEQUENCE</scope>
    <source>
        <strain evidence="6">11-3</strain>
    </source>
</reference>
<proteinExistence type="predicted"/>
<feature type="transmembrane region" description="Helical" evidence="5">
    <location>
        <begin position="148"/>
        <end position="167"/>
    </location>
</feature>
<dbReference type="AlphaFoldDB" id="A0A926G7I7"/>
<name>A0A926G7I7_9RHOB</name>
<keyword evidence="7" id="KW-1185">Reference proteome</keyword>
<comment type="caution">
    <text evidence="6">The sequence shown here is derived from an EMBL/GenBank/DDBJ whole genome shotgun (WGS) entry which is preliminary data.</text>
</comment>
<comment type="subcellular location">
    <subcellularLocation>
        <location evidence="1">Membrane</location>
        <topology evidence="1">Multi-pass membrane protein</topology>
    </subcellularLocation>
</comment>
<feature type="transmembrane region" description="Helical" evidence="5">
    <location>
        <begin position="20"/>
        <end position="46"/>
    </location>
</feature>
<evidence type="ECO:0000256" key="5">
    <source>
        <dbReference type="SAM" id="Phobius"/>
    </source>
</evidence>
<evidence type="ECO:0000313" key="6">
    <source>
        <dbReference type="EMBL" id="MBC9247273.1"/>
    </source>
</evidence>
<accession>A0A926G7I7</accession>
<evidence type="ECO:0000256" key="3">
    <source>
        <dbReference type="ARBA" id="ARBA00022989"/>
    </source>
</evidence>
<evidence type="ECO:0000256" key="2">
    <source>
        <dbReference type="ARBA" id="ARBA00022692"/>
    </source>
</evidence>
<gene>
    <name evidence="6" type="ORF">H4P12_11250</name>
</gene>
<keyword evidence="2 5" id="KW-0812">Transmembrane</keyword>